<comment type="caution">
    <text evidence="3">The sequence shown here is derived from an EMBL/GenBank/DDBJ whole genome shotgun (WGS) entry which is preliminary data.</text>
</comment>
<dbReference type="Gene3D" id="3.10.350.10">
    <property type="entry name" value="LysM domain"/>
    <property type="match status" value="1"/>
</dbReference>
<protein>
    <submittedName>
        <fullName evidence="3">Peptidoglycan-binding protein</fullName>
    </submittedName>
</protein>
<dbReference type="Pfam" id="PF01476">
    <property type="entry name" value="LysM"/>
    <property type="match status" value="1"/>
</dbReference>
<accession>A0ABW4V0A9</accession>
<dbReference type="SUPFAM" id="SSF55846">
    <property type="entry name" value="N-acetylmuramoyl-L-alanine amidase-like"/>
    <property type="match status" value="1"/>
</dbReference>
<keyword evidence="4" id="KW-1185">Reference proteome</keyword>
<dbReference type="RefSeq" id="WP_377196196.1">
    <property type="nucleotide sequence ID" value="NZ_JBHUHF010000001.1"/>
</dbReference>
<proteinExistence type="inferred from homology"/>
<comment type="similarity">
    <text evidence="1">Belongs to the N-acetylmuramoyl-L-alanine amidase 2 family.</text>
</comment>
<dbReference type="PANTHER" id="PTHR11022:SF41">
    <property type="entry name" value="PEPTIDOGLYCAN-RECOGNITION PROTEIN LC-RELATED"/>
    <property type="match status" value="1"/>
</dbReference>
<dbReference type="Proteomes" id="UP001597338">
    <property type="component" value="Unassembled WGS sequence"/>
</dbReference>
<name>A0ABW4V0A9_9MICO</name>
<dbReference type="InterPro" id="IPR002502">
    <property type="entry name" value="Amidase_domain"/>
</dbReference>
<sequence length="582" mass="63529">MRFVTRAEWGARTANVDDYPSGFGWRGVAMHYEGEASIAIDHSRCAARMRSVQNFHMDGRGWGDIAYNLAVCLHGYVFEGRGKDVRSASQGTTEANHDYYGVLCFLGEASWAPYAYRPTADMVEGIKDAIAYLRRYGAGTEIIGHRDVRSTSCPGEPLYSMVQDGSLDPGSSSGGTTHIVQPGETLKGIANRYGVPYTYIAEVNGLEYPDYPIVSGQELVIPGRGQELDDPHPGTTTPPGGSYTPFPGTEWFKGAPNSPIVTEMGRRLVAEGHGLYKIGPGPQWSDVDRQSYASWQRSLGYSGADADGWPGLTSWDRLRVPDAGVSPGPVSYEPFPGPDWFRNNPNSPIVTAMGTRLVAEGCSAYQSGPGPQWSDADRQSYALWQEKLGYSGADADGWPGQSSWDRLRVPRQSTAEYEPFPGADWFRNSPNSSVVTAMGNRLVVERCSRYEVGPGPRWSDVDRQSYALWQEKLGFSGTAADGWPGQVSWDALKVPKQTAGSTEPFPGADWFRSSPRSTIVTAMGHRLVAEGCAVYEVGPGPQWSDADRESYANWQRKLGYSGTGADGWPGQSSWDRLGVPFT</sequence>
<gene>
    <name evidence="3" type="ORF">ACFSL2_01840</name>
</gene>
<organism evidence="3 4">
    <name type="scientific">Promicromonospora aerolata</name>
    <dbReference type="NCBI Taxonomy" id="195749"/>
    <lineage>
        <taxon>Bacteria</taxon>
        <taxon>Bacillati</taxon>
        <taxon>Actinomycetota</taxon>
        <taxon>Actinomycetes</taxon>
        <taxon>Micrococcales</taxon>
        <taxon>Promicromonosporaceae</taxon>
        <taxon>Promicromonospora</taxon>
    </lineage>
</organism>
<dbReference type="InterPro" id="IPR047763">
    <property type="entry name" value="PG_bind_dom_phiBT1-type"/>
</dbReference>
<dbReference type="InterPro" id="IPR036779">
    <property type="entry name" value="LysM_dom_sf"/>
</dbReference>
<reference evidence="4" key="1">
    <citation type="journal article" date="2019" name="Int. J. Syst. Evol. Microbiol.">
        <title>The Global Catalogue of Microorganisms (GCM) 10K type strain sequencing project: providing services to taxonomists for standard genome sequencing and annotation.</title>
        <authorList>
            <consortium name="The Broad Institute Genomics Platform"/>
            <consortium name="The Broad Institute Genome Sequencing Center for Infectious Disease"/>
            <person name="Wu L."/>
            <person name="Ma J."/>
        </authorList>
    </citation>
    <scope>NUCLEOTIDE SEQUENCE [LARGE SCALE GENOMIC DNA]</scope>
    <source>
        <strain evidence="4">CCM 7043</strain>
    </source>
</reference>
<dbReference type="InterPro" id="IPR015510">
    <property type="entry name" value="PGRP"/>
</dbReference>
<dbReference type="SUPFAM" id="SSF54106">
    <property type="entry name" value="LysM domain"/>
    <property type="match status" value="1"/>
</dbReference>
<dbReference type="CDD" id="cd00118">
    <property type="entry name" value="LysM"/>
    <property type="match status" value="1"/>
</dbReference>
<feature type="domain" description="LysM" evidence="2">
    <location>
        <begin position="176"/>
        <end position="221"/>
    </location>
</feature>
<dbReference type="InterPro" id="IPR018392">
    <property type="entry name" value="LysM"/>
</dbReference>
<dbReference type="Gene3D" id="3.40.80.10">
    <property type="entry name" value="Peptidoglycan recognition protein-like"/>
    <property type="match status" value="1"/>
</dbReference>
<dbReference type="PANTHER" id="PTHR11022">
    <property type="entry name" value="PEPTIDOGLYCAN RECOGNITION PROTEIN"/>
    <property type="match status" value="1"/>
</dbReference>
<evidence type="ECO:0000313" key="4">
    <source>
        <dbReference type="Proteomes" id="UP001597338"/>
    </source>
</evidence>
<dbReference type="CDD" id="cd06583">
    <property type="entry name" value="PGRP"/>
    <property type="match status" value="1"/>
</dbReference>
<evidence type="ECO:0000313" key="3">
    <source>
        <dbReference type="EMBL" id="MFD2024246.1"/>
    </source>
</evidence>
<dbReference type="InterPro" id="IPR036505">
    <property type="entry name" value="Amidase/PGRP_sf"/>
</dbReference>
<dbReference type="EMBL" id="JBHUHF010000001">
    <property type="protein sequence ID" value="MFD2024246.1"/>
    <property type="molecule type" value="Genomic_DNA"/>
</dbReference>
<dbReference type="InterPro" id="IPR006619">
    <property type="entry name" value="PGRP_domain_met/bac"/>
</dbReference>
<dbReference type="PROSITE" id="PS51782">
    <property type="entry name" value="LYSM"/>
    <property type="match status" value="1"/>
</dbReference>
<evidence type="ECO:0000256" key="1">
    <source>
        <dbReference type="ARBA" id="ARBA00007553"/>
    </source>
</evidence>
<dbReference type="SMART" id="SM00257">
    <property type="entry name" value="LysM"/>
    <property type="match status" value="1"/>
</dbReference>
<dbReference type="SMART" id="SM00701">
    <property type="entry name" value="PGRP"/>
    <property type="match status" value="1"/>
</dbReference>
<evidence type="ECO:0000259" key="2">
    <source>
        <dbReference type="PROSITE" id="PS51782"/>
    </source>
</evidence>
<dbReference type="NCBIfam" id="NF038080">
    <property type="entry name" value="PG_bind_siph"/>
    <property type="match status" value="4"/>
</dbReference>